<evidence type="ECO:0000313" key="3">
    <source>
        <dbReference type="EMBL" id="MFC3052356.1"/>
    </source>
</evidence>
<organism evidence="3 4">
    <name type="scientific">Kordiimonas pumila</name>
    <dbReference type="NCBI Taxonomy" id="2161677"/>
    <lineage>
        <taxon>Bacteria</taxon>
        <taxon>Pseudomonadati</taxon>
        <taxon>Pseudomonadota</taxon>
        <taxon>Alphaproteobacteria</taxon>
        <taxon>Kordiimonadales</taxon>
        <taxon>Kordiimonadaceae</taxon>
        <taxon>Kordiimonas</taxon>
    </lineage>
</organism>
<feature type="region of interest" description="Disordered" evidence="1">
    <location>
        <begin position="39"/>
        <end position="59"/>
    </location>
</feature>
<keyword evidence="4" id="KW-1185">Reference proteome</keyword>
<evidence type="ECO:0000256" key="1">
    <source>
        <dbReference type="SAM" id="MobiDB-lite"/>
    </source>
</evidence>
<name>A0ABV7D5J0_9PROT</name>
<dbReference type="SUPFAM" id="SSF52833">
    <property type="entry name" value="Thioredoxin-like"/>
    <property type="match status" value="1"/>
</dbReference>
<evidence type="ECO:0000313" key="4">
    <source>
        <dbReference type="Proteomes" id="UP001595444"/>
    </source>
</evidence>
<dbReference type="InterPro" id="IPR036249">
    <property type="entry name" value="Thioredoxin-like_sf"/>
</dbReference>
<feature type="signal peptide" evidence="2">
    <location>
        <begin position="1"/>
        <end position="28"/>
    </location>
</feature>
<sequence>MSCLRFCNFLVFLASVAVVSTALSRIYAAEPLDGEKKSKRGWNWYEEPPRPEPIHPDRAVKPDIPPLKVLKQMTPEAVGEIMEAQLAYAIASEEVTEVAAYYTLMDFVRRRSRTFTALTSIALLENPSLNARTDYPVTNAGRTAKSRARKGERDRRLVESNRDYALIMFSSEGCGYCDVQWATVQAFKDKVGWVIRRLDVAAYPERAARFAVEATPTTILIQKGSDTWFPVAVGVESLPVLSDNIYRAIRLIAGETHPGQFLNSESDDGGFFDPGKSLRLSAGDPIPGERRNE</sequence>
<feature type="chain" id="PRO_5047263418" evidence="2">
    <location>
        <begin position="29"/>
        <end position="293"/>
    </location>
</feature>
<dbReference type="Gene3D" id="3.40.30.10">
    <property type="entry name" value="Glutaredoxin"/>
    <property type="match status" value="1"/>
</dbReference>
<dbReference type="Pfam" id="PF13728">
    <property type="entry name" value="TraF"/>
    <property type="match status" value="1"/>
</dbReference>
<accession>A0ABV7D5J0</accession>
<feature type="compositionally biased region" description="Basic and acidic residues" evidence="1">
    <location>
        <begin position="47"/>
        <end position="59"/>
    </location>
</feature>
<reference evidence="4" key="1">
    <citation type="journal article" date="2019" name="Int. J. Syst. Evol. Microbiol.">
        <title>The Global Catalogue of Microorganisms (GCM) 10K type strain sequencing project: providing services to taxonomists for standard genome sequencing and annotation.</title>
        <authorList>
            <consortium name="The Broad Institute Genomics Platform"/>
            <consortium name="The Broad Institute Genome Sequencing Center for Infectious Disease"/>
            <person name="Wu L."/>
            <person name="Ma J."/>
        </authorList>
    </citation>
    <scope>NUCLEOTIDE SEQUENCE [LARGE SCALE GENOMIC DNA]</scope>
    <source>
        <strain evidence="4">KCTC 62164</strain>
    </source>
</reference>
<keyword evidence="2" id="KW-0732">Signal</keyword>
<dbReference type="Proteomes" id="UP001595444">
    <property type="component" value="Unassembled WGS sequence"/>
</dbReference>
<dbReference type="CDD" id="cd02947">
    <property type="entry name" value="TRX_family"/>
    <property type="match status" value="1"/>
</dbReference>
<dbReference type="EMBL" id="JBHRSL010000010">
    <property type="protein sequence ID" value="MFC3052356.1"/>
    <property type="molecule type" value="Genomic_DNA"/>
</dbReference>
<dbReference type="InterPro" id="IPR039555">
    <property type="entry name" value="TraF/TrbB"/>
</dbReference>
<gene>
    <name evidence="3" type="ORF">ACFOKA_10620</name>
</gene>
<feature type="region of interest" description="Disordered" evidence="1">
    <location>
        <begin position="273"/>
        <end position="293"/>
    </location>
</feature>
<feature type="region of interest" description="Disordered" evidence="1">
    <location>
        <begin position="134"/>
        <end position="153"/>
    </location>
</feature>
<proteinExistence type="predicted"/>
<evidence type="ECO:0000256" key="2">
    <source>
        <dbReference type="SAM" id="SignalP"/>
    </source>
</evidence>
<comment type="caution">
    <text evidence="3">The sequence shown here is derived from an EMBL/GenBank/DDBJ whole genome shotgun (WGS) entry which is preliminary data.</text>
</comment>
<dbReference type="RefSeq" id="WP_194213978.1">
    <property type="nucleotide sequence ID" value="NZ_CP061205.1"/>
</dbReference>
<protein>
    <submittedName>
        <fullName evidence="3">Conjugal transfer protein TraF</fullName>
    </submittedName>
</protein>